<evidence type="ECO:0000256" key="8">
    <source>
        <dbReference type="ARBA" id="ARBA00024338"/>
    </source>
</evidence>
<name>A0A3Q2E679_CYPVA</name>
<dbReference type="SUPFAM" id="SSF103473">
    <property type="entry name" value="MFS general substrate transporter"/>
    <property type="match status" value="1"/>
</dbReference>
<keyword evidence="7" id="KW-0458">Lysosome</keyword>
<protein>
    <recommendedName>
        <fullName evidence="11">Protein spinster homolog 1</fullName>
    </recommendedName>
    <alternativeName>
        <fullName evidence="12">Spns1</fullName>
    </alternativeName>
</protein>
<evidence type="ECO:0000256" key="16">
    <source>
        <dbReference type="SAM" id="Phobius"/>
    </source>
</evidence>
<feature type="transmembrane region" description="Helical" evidence="16">
    <location>
        <begin position="388"/>
        <end position="410"/>
    </location>
</feature>
<dbReference type="GO" id="GO:0022857">
    <property type="term" value="F:transmembrane transporter activity"/>
    <property type="evidence" value="ECO:0007669"/>
    <property type="project" value="InterPro"/>
</dbReference>
<evidence type="ECO:0000256" key="6">
    <source>
        <dbReference type="ARBA" id="ARBA00023136"/>
    </source>
</evidence>
<reference evidence="18" key="2">
    <citation type="submission" date="2025-09" db="UniProtKB">
        <authorList>
            <consortium name="Ensembl"/>
        </authorList>
    </citation>
    <scope>IDENTIFICATION</scope>
</reference>
<evidence type="ECO:0000256" key="13">
    <source>
        <dbReference type="ARBA" id="ARBA00047765"/>
    </source>
</evidence>
<dbReference type="Ensembl" id="ENSCVAT00000019212.1">
    <property type="protein sequence ID" value="ENSCVAP00000027803.1"/>
    <property type="gene ID" value="ENSCVAG00000014483.1"/>
</dbReference>
<feature type="transmembrane region" description="Helical" evidence="16">
    <location>
        <begin position="170"/>
        <end position="189"/>
    </location>
</feature>
<keyword evidence="19" id="KW-1185">Reference proteome</keyword>
<feature type="transmembrane region" description="Helical" evidence="16">
    <location>
        <begin position="251"/>
        <end position="272"/>
    </location>
</feature>
<dbReference type="Proteomes" id="UP000265020">
    <property type="component" value="Unassembled WGS sequence"/>
</dbReference>
<evidence type="ECO:0000256" key="9">
    <source>
        <dbReference type="ARBA" id="ARBA00035932"/>
    </source>
</evidence>
<keyword evidence="6 16" id="KW-0472">Membrane</keyword>
<dbReference type="GeneTree" id="ENSGT00390000005976"/>
<keyword evidence="5" id="KW-0445">Lipid transport</keyword>
<dbReference type="Gene3D" id="1.20.1250.20">
    <property type="entry name" value="MFS general substrate transporter like domains"/>
    <property type="match status" value="1"/>
</dbReference>
<dbReference type="PROSITE" id="PS50850">
    <property type="entry name" value="MFS"/>
    <property type="match status" value="1"/>
</dbReference>
<feature type="transmembrane region" description="Helical" evidence="16">
    <location>
        <begin position="311"/>
        <end position="336"/>
    </location>
</feature>
<dbReference type="Pfam" id="PF07690">
    <property type="entry name" value="MFS_1"/>
    <property type="match status" value="1"/>
</dbReference>
<evidence type="ECO:0000313" key="19">
    <source>
        <dbReference type="Proteomes" id="UP000265020"/>
    </source>
</evidence>
<feature type="region of interest" description="Disordered" evidence="15">
    <location>
        <begin position="1"/>
        <end position="36"/>
    </location>
</feature>
<keyword evidence="4 16" id="KW-1133">Transmembrane helix</keyword>
<dbReference type="InterPro" id="IPR044770">
    <property type="entry name" value="MFS_spinster-like"/>
</dbReference>
<feature type="transmembrane region" description="Helical" evidence="16">
    <location>
        <begin position="201"/>
        <end position="221"/>
    </location>
</feature>
<evidence type="ECO:0000256" key="3">
    <source>
        <dbReference type="ARBA" id="ARBA00022692"/>
    </source>
</evidence>
<feature type="transmembrane region" description="Helical" evidence="16">
    <location>
        <begin position="284"/>
        <end position="305"/>
    </location>
</feature>
<reference evidence="18" key="1">
    <citation type="submission" date="2025-08" db="UniProtKB">
        <authorList>
            <consortium name="Ensembl"/>
        </authorList>
    </citation>
    <scope>IDENTIFICATION</scope>
</reference>
<dbReference type="InterPro" id="IPR036259">
    <property type="entry name" value="MFS_trans_sf"/>
</dbReference>
<evidence type="ECO:0000256" key="15">
    <source>
        <dbReference type="SAM" id="MobiDB-lite"/>
    </source>
</evidence>
<evidence type="ECO:0000256" key="12">
    <source>
        <dbReference type="ARBA" id="ARBA00041462"/>
    </source>
</evidence>
<comment type="catalytic activity">
    <reaction evidence="9">
        <text>a 1-acyl-sn-glycero-3-phosphocholine(out) + H(+)(out) = a 1-acyl-sn-glycero-3-phosphocholine(in) + H(+)(in)</text>
        <dbReference type="Rhea" id="RHEA:74435"/>
        <dbReference type="ChEBI" id="CHEBI:15378"/>
        <dbReference type="ChEBI" id="CHEBI:58168"/>
    </reaction>
</comment>
<feature type="domain" description="Major facilitator superfamily (MFS) profile" evidence="17">
    <location>
        <begin position="44"/>
        <end position="449"/>
    </location>
</feature>
<comment type="subcellular location">
    <subcellularLocation>
        <location evidence="1">Lysosome membrane</location>
        <topology evidence="1">Multi-pass membrane protein</topology>
    </subcellularLocation>
</comment>
<comment type="catalytic activity">
    <reaction evidence="13">
        <text>a 1-O-(1Z-alkenyl)-sn-glycero-3-phosphocholine(out) + H(+)(out) = a 1-O-(1Z-alkenyl)-sn-glycero-3-phosphocholine(in) + H(+)(in)</text>
        <dbReference type="Rhea" id="RHEA:74447"/>
        <dbReference type="ChEBI" id="CHEBI:15378"/>
        <dbReference type="ChEBI" id="CHEBI:77287"/>
    </reaction>
</comment>
<evidence type="ECO:0000256" key="1">
    <source>
        <dbReference type="ARBA" id="ARBA00004155"/>
    </source>
</evidence>
<dbReference type="PANTHER" id="PTHR23505:SF13">
    <property type="entry name" value="PROTEIN SPINSTER HOMOLOG 1"/>
    <property type="match status" value="1"/>
</dbReference>
<evidence type="ECO:0000256" key="2">
    <source>
        <dbReference type="ARBA" id="ARBA00022448"/>
    </source>
</evidence>
<comment type="catalytic activity">
    <reaction evidence="14">
        <text>a 1-O-(1Z-alkenyl)-sn-glycero-3-phosphoethanolamine(out) + H(+)(out) = a 1-O-(1Z-alkenyl)-sn-glycero-3-phosphoethanolamine(in) + H(+)(in)</text>
        <dbReference type="Rhea" id="RHEA:74455"/>
        <dbReference type="ChEBI" id="CHEBI:15378"/>
        <dbReference type="ChEBI" id="CHEBI:77288"/>
    </reaction>
</comment>
<keyword evidence="2" id="KW-0813">Transport</keyword>
<dbReference type="GO" id="GO:0005765">
    <property type="term" value="C:lysosomal membrane"/>
    <property type="evidence" value="ECO:0007669"/>
    <property type="project" value="UniProtKB-SubCell"/>
</dbReference>
<evidence type="ECO:0000256" key="14">
    <source>
        <dbReference type="ARBA" id="ARBA00048915"/>
    </source>
</evidence>
<accession>A0A3Q2E679</accession>
<evidence type="ECO:0000259" key="17">
    <source>
        <dbReference type="PROSITE" id="PS50850"/>
    </source>
</evidence>
<evidence type="ECO:0000313" key="18">
    <source>
        <dbReference type="Ensembl" id="ENSCVAP00000027803.1"/>
    </source>
</evidence>
<comment type="catalytic activity">
    <reaction evidence="10">
        <text>a 1-acyl-sn-glycero-3-phosphoethanolamine(out) + H(+)(out) = a 1-acyl-sn-glycero-3-phosphoethanolamine(in) + H(+)(in)</text>
        <dbReference type="Rhea" id="RHEA:74439"/>
        <dbReference type="ChEBI" id="CHEBI:15378"/>
        <dbReference type="ChEBI" id="CHEBI:64381"/>
    </reaction>
</comment>
<evidence type="ECO:0000256" key="7">
    <source>
        <dbReference type="ARBA" id="ARBA00023228"/>
    </source>
</evidence>
<keyword evidence="3 16" id="KW-0812">Transmembrane</keyword>
<feature type="transmembrane region" description="Helical" evidence="16">
    <location>
        <begin position="82"/>
        <end position="102"/>
    </location>
</feature>
<sequence length="449" mass="49230">MHGSDSAPFFSSDSEAEAPEEGADRRPEEEESPSGVSSSRALLTVFILCYINLLNYMDRFTVAGVLPDIEQFFRIDDGKSGLLQTVFICSYMILAPVFGYLGDRYNRKLIMCCGITFWSLVTLASSYTPKQHFWALLFTRGLVGVGEASYSTIAPTIIADLYVKEKRTRMLSIFYFAIPVGSGLGYIVGSQVGVVAKDWHWALRVTPGLGLIAVVLLLFVVQEPKRGAVEARAELHQTSWLTDLQTLSRNLIFGIITVITGVLGVFSGVQASQQLRKKNPRADPLVCAAGLLLSAPFLYFAIVFAQGNTVATYAFIFLGETFLSMNWAIVADMLLYVVVPTRRSTAEALQIVISHLLGDAGSPFLIGLSDGLRRTDSFLWQFRSLQLSLMLCSFVSVVGGAFFLATALFIEGDRDRAENYVPTGESHLLPIVVPRSGRSTRVPVSSVLI</sequence>
<proteinExistence type="inferred from homology"/>
<evidence type="ECO:0000256" key="10">
    <source>
        <dbReference type="ARBA" id="ARBA00036238"/>
    </source>
</evidence>
<dbReference type="InterPro" id="IPR011701">
    <property type="entry name" value="MFS"/>
</dbReference>
<dbReference type="CDD" id="cd17328">
    <property type="entry name" value="MFS_spinster_like"/>
    <property type="match status" value="1"/>
</dbReference>
<evidence type="ECO:0000256" key="11">
    <source>
        <dbReference type="ARBA" id="ARBA00039482"/>
    </source>
</evidence>
<comment type="similarity">
    <text evidence="8">Belongs to the major facilitator superfamily. Spinster (TC 2.A.1.49) family.</text>
</comment>
<evidence type="ECO:0000256" key="4">
    <source>
        <dbReference type="ARBA" id="ARBA00022989"/>
    </source>
</evidence>
<dbReference type="GO" id="GO:0006869">
    <property type="term" value="P:lipid transport"/>
    <property type="evidence" value="ECO:0007669"/>
    <property type="project" value="UniProtKB-KW"/>
</dbReference>
<organism evidence="18 19">
    <name type="scientific">Cyprinodon variegatus</name>
    <name type="common">Sheepshead minnow</name>
    <dbReference type="NCBI Taxonomy" id="28743"/>
    <lineage>
        <taxon>Eukaryota</taxon>
        <taxon>Metazoa</taxon>
        <taxon>Chordata</taxon>
        <taxon>Craniata</taxon>
        <taxon>Vertebrata</taxon>
        <taxon>Euteleostomi</taxon>
        <taxon>Actinopterygii</taxon>
        <taxon>Neopterygii</taxon>
        <taxon>Teleostei</taxon>
        <taxon>Neoteleostei</taxon>
        <taxon>Acanthomorphata</taxon>
        <taxon>Ovalentaria</taxon>
        <taxon>Atherinomorphae</taxon>
        <taxon>Cyprinodontiformes</taxon>
        <taxon>Cyprinodontidae</taxon>
        <taxon>Cyprinodon</taxon>
    </lineage>
</organism>
<dbReference type="InterPro" id="IPR020846">
    <property type="entry name" value="MFS_dom"/>
</dbReference>
<dbReference type="PRINTS" id="PR01036">
    <property type="entry name" value="TCRTETB"/>
</dbReference>
<feature type="transmembrane region" description="Helical" evidence="16">
    <location>
        <begin position="109"/>
        <end position="128"/>
    </location>
</feature>
<dbReference type="AlphaFoldDB" id="A0A3Q2E679"/>
<dbReference type="PANTHER" id="PTHR23505">
    <property type="entry name" value="SPINSTER"/>
    <property type="match status" value="1"/>
</dbReference>
<evidence type="ECO:0000256" key="5">
    <source>
        <dbReference type="ARBA" id="ARBA00023055"/>
    </source>
</evidence>